<proteinExistence type="predicted"/>
<dbReference type="VEuPathDB" id="TriTrypDB:BSAL_76000"/>
<feature type="transmembrane region" description="Helical" evidence="1">
    <location>
        <begin position="61"/>
        <end position="80"/>
    </location>
</feature>
<keyword evidence="1" id="KW-0472">Membrane</keyword>
<evidence type="ECO:0000313" key="2">
    <source>
        <dbReference type="EMBL" id="CUG22263.1"/>
    </source>
</evidence>
<accession>A0A0S4IVW8</accession>
<keyword evidence="3" id="KW-1185">Reference proteome</keyword>
<organism evidence="2 3">
    <name type="scientific">Bodo saltans</name>
    <name type="common">Flagellated protozoan</name>
    <dbReference type="NCBI Taxonomy" id="75058"/>
    <lineage>
        <taxon>Eukaryota</taxon>
        <taxon>Discoba</taxon>
        <taxon>Euglenozoa</taxon>
        <taxon>Kinetoplastea</taxon>
        <taxon>Metakinetoplastina</taxon>
        <taxon>Eubodonida</taxon>
        <taxon>Bodonidae</taxon>
        <taxon>Bodo</taxon>
    </lineage>
</organism>
<dbReference type="EMBL" id="CYKH01000706">
    <property type="protein sequence ID" value="CUG22263.1"/>
    <property type="molecule type" value="Genomic_DNA"/>
</dbReference>
<gene>
    <name evidence="2" type="ORF">BSAL_76000</name>
</gene>
<evidence type="ECO:0000256" key="1">
    <source>
        <dbReference type="SAM" id="Phobius"/>
    </source>
</evidence>
<keyword evidence="1" id="KW-1133">Transmembrane helix</keyword>
<name>A0A0S4IVW8_BODSA</name>
<feature type="transmembrane region" description="Helical" evidence="1">
    <location>
        <begin position="21"/>
        <end position="41"/>
    </location>
</feature>
<protein>
    <submittedName>
        <fullName evidence="2">Transmembrane protein, putative</fullName>
    </submittedName>
</protein>
<keyword evidence="1 2" id="KW-0812">Transmembrane</keyword>
<reference evidence="3" key="1">
    <citation type="submission" date="2015-09" db="EMBL/GenBank/DDBJ databases">
        <authorList>
            <consortium name="Pathogen Informatics"/>
        </authorList>
    </citation>
    <scope>NUCLEOTIDE SEQUENCE [LARGE SCALE GENOMIC DNA]</scope>
    <source>
        <strain evidence="3">Lake Konstanz</strain>
    </source>
</reference>
<evidence type="ECO:0000313" key="3">
    <source>
        <dbReference type="Proteomes" id="UP000051952"/>
    </source>
</evidence>
<sequence length="195" mass="20998">MKMVAGDGAQQPDVLNEGFQGINLIPASVLLFIFAGAFVIAWSLLEDYGKGVDNADSPGPYFFIVSGVMGLIGLGFAYRCKKFCCRVSRGRQIWSEENRLLTIMFASKKTVMEWPGIAAGGGTVEVVTDPTAGLCCFGAEWVLIVLRPTQGCSTSNGEPVMLARCSCGIADVQARAWTAYIDALRQPLGSPERYL</sequence>
<dbReference type="Proteomes" id="UP000051952">
    <property type="component" value="Unassembled WGS sequence"/>
</dbReference>
<dbReference type="AlphaFoldDB" id="A0A0S4IVW8"/>